<keyword evidence="5" id="KW-0560">Oxidoreductase</keyword>
<protein>
    <submittedName>
        <fullName evidence="7">Dioxygenase</fullName>
    </submittedName>
</protein>
<evidence type="ECO:0000256" key="3">
    <source>
        <dbReference type="ARBA" id="ARBA00022723"/>
    </source>
</evidence>
<organism evidence="7 8">
    <name type="scientific">Planococcus lenghuensis</name>
    <dbReference type="NCBI Taxonomy" id="2213202"/>
    <lineage>
        <taxon>Bacteria</taxon>
        <taxon>Bacillati</taxon>
        <taxon>Bacillota</taxon>
        <taxon>Bacilli</taxon>
        <taxon>Bacillales</taxon>
        <taxon>Caryophanaceae</taxon>
        <taxon>Planococcus</taxon>
    </lineage>
</organism>
<dbReference type="PANTHER" id="PTHR30096">
    <property type="entry name" value="4,5-DOPA DIOXYGENASE EXTRADIOL-LIKE PROTEIN"/>
    <property type="match status" value="1"/>
</dbReference>
<dbReference type="Proteomes" id="UP000188184">
    <property type="component" value="Chromosome"/>
</dbReference>
<dbReference type="KEGG" id="pmar:B0X71_17005"/>
<comment type="similarity">
    <text evidence="2">Belongs to the DODA-type extradiol aromatic ring-opening dioxygenase family.</text>
</comment>
<keyword evidence="8" id="KW-1185">Reference proteome</keyword>
<dbReference type="GO" id="GO:0008270">
    <property type="term" value="F:zinc ion binding"/>
    <property type="evidence" value="ECO:0007669"/>
    <property type="project" value="InterPro"/>
</dbReference>
<dbReference type="GO" id="GO:0008198">
    <property type="term" value="F:ferrous iron binding"/>
    <property type="evidence" value="ECO:0007669"/>
    <property type="project" value="InterPro"/>
</dbReference>
<dbReference type="InterPro" id="IPR004183">
    <property type="entry name" value="Xdiol_dOase_suB"/>
</dbReference>
<evidence type="ECO:0000256" key="1">
    <source>
        <dbReference type="ARBA" id="ARBA00001947"/>
    </source>
</evidence>
<comment type="cofactor">
    <cofactor evidence="1">
        <name>Zn(2+)</name>
        <dbReference type="ChEBI" id="CHEBI:29105"/>
    </cofactor>
</comment>
<reference evidence="7 8" key="1">
    <citation type="submission" date="2017-02" db="EMBL/GenBank/DDBJ databases">
        <title>The complete genomic sequence of a novel cold adapted crude oil-degrading bacterium Planococcus qaidamina Y42.</title>
        <authorList>
            <person name="Yang R."/>
        </authorList>
    </citation>
    <scope>NUCLEOTIDE SEQUENCE [LARGE SCALE GENOMIC DNA]</scope>
    <source>
        <strain evidence="7 8">Y42</strain>
    </source>
</reference>
<dbReference type="Pfam" id="PF02900">
    <property type="entry name" value="LigB"/>
    <property type="match status" value="1"/>
</dbReference>
<evidence type="ECO:0000256" key="2">
    <source>
        <dbReference type="ARBA" id="ARBA00007581"/>
    </source>
</evidence>
<proteinExistence type="inferred from homology"/>
<dbReference type="EMBL" id="CP019640">
    <property type="protein sequence ID" value="AQQ54634.1"/>
    <property type="molecule type" value="Genomic_DNA"/>
</dbReference>
<evidence type="ECO:0000256" key="4">
    <source>
        <dbReference type="ARBA" id="ARBA00022833"/>
    </source>
</evidence>
<dbReference type="PANTHER" id="PTHR30096:SF0">
    <property type="entry name" value="4,5-DOPA DIOXYGENASE EXTRADIOL-LIKE PROTEIN"/>
    <property type="match status" value="1"/>
</dbReference>
<dbReference type="InterPro" id="IPR014436">
    <property type="entry name" value="Extradiol_dOase_DODA"/>
</dbReference>
<evidence type="ECO:0000256" key="5">
    <source>
        <dbReference type="ARBA" id="ARBA00023002"/>
    </source>
</evidence>
<dbReference type="PIRSF" id="PIRSF006157">
    <property type="entry name" value="Doxgns_DODA"/>
    <property type="match status" value="1"/>
</dbReference>
<evidence type="ECO:0000313" key="8">
    <source>
        <dbReference type="Proteomes" id="UP000188184"/>
    </source>
</evidence>
<keyword evidence="7" id="KW-0223">Dioxygenase</keyword>
<dbReference type="OrthoDB" id="9790889at2"/>
<feature type="domain" description="Extradiol ring-cleavage dioxygenase class III enzyme subunit B" evidence="6">
    <location>
        <begin position="32"/>
        <end position="251"/>
    </location>
</feature>
<keyword evidence="4" id="KW-0862">Zinc</keyword>
<dbReference type="RefSeq" id="WP_077590530.1">
    <property type="nucleotide sequence ID" value="NZ_CP019640.1"/>
</dbReference>
<sequence>MLPALFVAHGAPLLAIENNDYTQFLHSLGTEFPKPRAILLFSAHWESAVQQVSDVERFETIYDFGGFPEALYRINYPAEGDTAVTEEIMALLTAQGVPAEVESARGLDHGAWVVLKMLYPAADIPVISLSVNPHLTPAEQYTIGASLAPLRERDVLIIASGGTVHNLGALRMAGGDGTVDQWAVDFDKWLEDNLTDWNTDSLFRYEALAPAVGLAVPPRGNEHFIPLFYAMGAADREKQAQLLYRSYRYGNLSHSVWQFGRPEQAGNQ</sequence>
<name>A0A1Q2L2M8_9BACL</name>
<dbReference type="AlphaFoldDB" id="A0A1Q2L2M8"/>
<keyword evidence="3" id="KW-0479">Metal-binding</keyword>
<dbReference type="CDD" id="cd07363">
    <property type="entry name" value="45_DOPA_Dioxygenase"/>
    <property type="match status" value="1"/>
</dbReference>
<evidence type="ECO:0000259" key="6">
    <source>
        <dbReference type="Pfam" id="PF02900"/>
    </source>
</evidence>
<evidence type="ECO:0000313" key="7">
    <source>
        <dbReference type="EMBL" id="AQQ54634.1"/>
    </source>
</evidence>
<dbReference type="GO" id="GO:0016702">
    <property type="term" value="F:oxidoreductase activity, acting on single donors with incorporation of molecular oxygen, incorporation of two atoms of oxygen"/>
    <property type="evidence" value="ECO:0007669"/>
    <property type="project" value="UniProtKB-ARBA"/>
</dbReference>
<gene>
    <name evidence="7" type="ORF">B0X71_17005</name>
</gene>
<accession>A0A1Q2L2M8</accession>
<dbReference type="Gene3D" id="3.40.830.10">
    <property type="entry name" value="LigB-like"/>
    <property type="match status" value="1"/>
</dbReference>
<dbReference type="SUPFAM" id="SSF53213">
    <property type="entry name" value="LigB-like"/>
    <property type="match status" value="1"/>
</dbReference>